<dbReference type="Gene3D" id="3.10.580.10">
    <property type="entry name" value="CBS-domain"/>
    <property type="match status" value="2"/>
</dbReference>
<dbReference type="Proteomes" id="UP000195137">
    <property type="component" value="Unassembled WGS sequence"/>
</dbReference>
<dbReference type="RefSeq" id="WP_086637427.1">
    <property type="nucleotide sequence ID" value="NZ_MRZU01000004.1"/>
</dbReference>
<dbReference type="SUPFAM" id="SSF54631">
    <property type="entry name" value="CBS-domain pair"/>
    <property type="match status" value="2"/>
</dbReference>
<dbReference type="InterPro" id="IPR046342">
    <property type="entry name" value="CBS_dom_sf"/>
</dbReference>
<organism evidence="4 5">
    <name type="scientific">Methanonatronarchaeum thermophilum</name>
    <dbReference type="NCBI Taxonomy" id="1927129"/>
    <lineage>
        <taxon>Archaea</taxon>
        <taxon>Methanobacteriati</taxon>
        <taxon>Methanobacteriota</taxon>
        <taxon>Methanonatronarchaeia</taxon>
        <taxon>Methanonatronarchaeales</taxon>
        <taxon>Methanonatronarchaeaceae</taxon>
        <taxon>Methanonatronarchaeum</taxon>
    </lineage>
</organism>
<proteinExistence type="predicted"/>
<dbReference type="SMART" id="SM00116">
    <property type="entry name" value="CBS"/>
    <property type="match status" value="4"/>
</dbReference>
<dbReference type="PROSITE" id="PS51371">
    <property type="entry name" value="CBS"/>
    <property type="match status" value="3"/>
</dbReference>
<evidence type="ECO:0000259" key="3">
    <source>
        <dbReference type="PROSITE" id="PS51371"/>
    </source>
</evidence>
<evidence type="ECO:0000256" key="2">
    <source>
        <dbReference type="PROSITE-ProRule" id="PRU00703"/>
    </source>
</evidence>
<gene>
    <name evidence="4" type="ORF">AMET1_1031</name>
</gene>
<dbReference type="OrthoDB" id="85195at2157"/>
<dbReference type="PANTHER" id="PTHR43080:SF29">
    <property type="entry name" value="OS02G0818000 PROTEIN"/>
    <property type="match status" value="1"/>
</dbReference>
<evidence type="ECO:0000313" key="4">
    <source>
        <dbReference type="EMBL" id="OUJ18129.1"/>
    </source>
</evidence>
<keyword evidence="1 2" id="KW-0129">CBS domain</keyword>
<dbReference type="CDD" id="cd04614">
    <property type="entry name" value="CBS_pair_arch2_repeat2"/>
    <property type="match status" value="1"/>
</dbReference>
<dbReference type="EMBL" id="MRZU01000004">
    <property type="protein sequence ID" value="OUJ18129.1"/>
    <property type="molecule type" value="Genomic_DNA"/>
</dbReference>
<dbReference type="InterPro" id="IPR051257">
    <property type="entry name" value="Diverse_CBS-Domain"/>
</dbReference>
<sequence>MKVKEIMSTDVEVAKVPGTVEEVFGLFKNGQHSGLPVIKEDTNKVVGIITRSDLLKNPQEDQIAMLMTRDPVVIDEEKTLTEAAKLILRHDIRRLPVVKNEELTGIISVADLVKVIPNMEVEGTVTEYANGHCTSSWINTPVPIIGEIMRLSNADSIPLLDDDCKVGGIISDTDLVKAFEIEESLEKSDMGAASDENEWTWDGVRDTMKFYYGVSKLKLPRVPVKEIMTDNVVTVYIGAEISDCAKKMARNKIEQIPILDEDENLIGLLRDRDLIKTYI</sequence>
<evidence type="ECO:0000313" key="5">
    <source>
        <dbReference type="Proteomes" id="UP000195137"/>
    </source>
</evidence>
<dbReference type="Pfam" id="PF00571">
    <property type="entry name" value="CBS"/>
    <property type="match status" value="3"/>
</dbReference>
<feature type="domain" description="CBS" evidence="3">
    <location>
        <begin position="7"/>
        <end position="65"/>
    </location>
</feature>
<protein>
    <submittedName>
        <fullName evidence="4">CBS domain containing protein</fullName>
    </submittedName>
</protein>
<name>A0A1Y3G9Q1_9EURY</name>
<reference evidence="4 5" key="1">
    <citation type="submission" date="2016-12" db="EMBL/GenBank/DDBJ databases">
        <title>Discovery of methanogenic haloarchaea.</title>
        <authorList>
            <person name="Sorokin D.Y."/>
            <person name="Makarova K.S."/>
            <person name="Abbas B."/>
            <person name="Ferrer M."/>
            <person name="Golyshin P.N."/>
        </authorList>
    </citation>
    <scope>NUCLEOTIDE SEQUENCE [LARGE SCALE GENOMIC DNA]</scope>
    <source>
        <strain evidence="4">AMET1</strain>
    </source>
</reference>
<keyword evidence="5" id="KW-1185">Reference proteome</keyword>
<comment type="caution">
    <text evidence="4">The sequence shown here is derived from an EMBL/GenBank/DDBJ whole genome shotgun (WGS) entry which is preliminary data.</text>
</comment>
<evidence type="ECO:0000256" key="1">
    <source>
        <dbReference type="ARBA" id="ARBA00023122"/>
    </source>
</evidence>
<dbReference type="AlphaFoldDB" id="A0A1Y3G9Q1"/>
<dbReference type="PANTHER" id="PTHR43080">
    <property type="entry name" value="CBS DOMAIN-CONTAINING PROTEIN CBSX3, MITOCHONDRIAL"/>
    <property type="match status" value="1"/>
</dbReference>
<feature type="domain" description="CBS" evidence="3">
    <location>
        <begin position="228"/>
        <end position="279"/>
    </location>
</feature>
<dbReference type="InterPro" id="IPR000644">
    <property type="entry name" value="CBS_dom"/>
</dbReference>
<feature type="domain" description="CBS" evidence="3">
    <location>
        <begin position="67"/>
        <end position="123"/>
    </location>
</feature>
<accession>A0A1Y3G9Q1</accession>